<feature type="DNA-binding region" description="Homeobox" evidence="5">
    <location>
        <begin position="122"/>
        <end position="181"/>
    </location>
</feature>
<evidence type="ECO:0000256" key="7">
    <source>
        <dbReference type="SAM" id="MobiDB-lite"/>
    </source>
</evidence>
<dbReference type="AlphaFoldDB" id="A0A974CB15"/>
<dbReference type="InterPro" id="IPR050848">
    <property type="entry name" value="Homeobox_TF"/>
</dbReference>
<dbReference type="InterPro" id="IPR001356">
    <property type="entry name" value="HD"/>
</dbReference>
<evidence type="ECO:0000256" key="6">
    <source>
        <dbReference type="RuleBase" id="RU000682"/>
    </source>
</evidence>
<dbReference type="PANTHER" id="PTHR24333:SF14">
    <property type="entry name" value="HOMEOBOX DOMAIN-CONTAINING PROTEIN"/>
    <property type="match status" value="1"/>
</dbReference>
<dbReference type="InterPro" id="IPR009057">
    <property type="entry name" value="Homeodomain-like_sf"/>
</dbReference>
<dbReference type="PROSITE" id="PS00027">
    <property type="entry name" value="HOMEOBOX_1"/>
    <property type="match status" value="1"/>
</dbReference>
<gene>
    <name evidence="9" type="ORF">XELAEV_18036900mg</name>
</gene>
<keyword evidence="4 5" id="KW-0539">Nucleus</keyword>
<name>A0A974CB15_XENLA</name>
<proteinExistence type="predicted"/>
<feature type="compositionally biased region" description="Polar residues" evidence="7">
    <location>
        <begin position="42"/>
        <end position="51"/>
    </location>
</feature>
<evidence type="ECO:0000256" key="5">
    <source>
        <dbReference type="PROSITE-ProRule" id="PRU00108"/>
    </source>
</evidence>
<evidence type="ECO:0000313" key="10">
    <source>
        <dbReference type="Proteomes" id="UP000694892"/>
    </source>
</evidence>
<dbReference type="PROSITE" id="PS50071">
    <property type="entry name" value="HOMEOBOX_2"/>
    <property type="match status" value="1"/>
</dbReference>
<dbReference type="GO" id="GO:0003677">
    <property type="term" value="F:DNA binding"/>
    <property type="evidence" value="ECO:0007669"/>
    <property type="project" value="UniProtKB-UniRule"/>
</dbReference>
<evidence type="ECO:0000313" key="9">
    <source>
        <dbReference type="EMBL" id="OCT69974.1"/>
    </source>
</evidence>
<feature type="region of interest" description="Disordered" evidence="7">
    <location>
        <begin position="35"/>
        <end position="55"/>
    </location>
</feature>
<protein>
    <recommendedName>
        <fullName evidence="8">Homeobox domain-containing protein</fullName>
    </recommendedName>
</protein>
<keyword evidence="2 5" id="KW-0238">DNA-binding</keyword>
<dbReference type="GO" id="GO:0005634">
    <property type="term" value="C:nucleus"/>
    <property type="evidence" value="ECO:0007669"/>
    <property type="project" value="UniProtKB-SubCell"/>
</dbReference>
<feature type="region of interest" description="Disordered" evidence="7">
    <location>
        <begin position="97"/>
        <end position="126"/>
    </location>
</feature>
<accession>A0A974CB15</accession>
<dbReference type="InterPro" id="IPR017970">
    <property type="entry name" value="Homeobox_CS"/>
</dbReference>
<dbReference type="SMART" id="SM00389">
    <property type="entry name" value="HOX"/>
    <property type="match status" value="1"/>
</dbReference>
<organism evidence="9 10">
    <name type="scientific">Xenopus laevis</name>
    <name type="common">African clawed frog</name>
    <dbReference type="NCBI Taxonomy" id="8355"/>
    <lineage>
        <taxon>Eukaryota</taxon>
        <taxon>Metazoa</taxon>
        <taxon>Chordata</taxon>
        <taxon>Craniata</taxon>
        <taxon>Vertebrata</taxon>
        <taxon>Euteleostomi</taxon>
        <taxon>Amphibia</taxon>
        <taxon>Batrachia</taxon>
        <taxon>Anura</taxon>
        <taxon>Pipoidea</taxon>
        <taxon>Pipidae</taxon>
        <taxon>Xenopodinae</taxon>
        <taxon>Xenopus</taxon>
        <taxon>Xenopus</taxon>
    </lineage>
</organism>
<evidence type="ECO:0000259" key="8">
    <source>
        <dbReference type="PROSITE" id="PS50071"/>
    </source>
</evidence>
<evidence type="ECO:0000256" key="2">
    <source>
        <dbReference type="ARBA" id="ARBA00023125"/>
    </source>
</evidence>
<dbReference type="PRINTS" id="PR00024">
    <property type="entry name" value="HOMEOBOX"/>
</dbReference>
<dbReference type="Gene3D" id="1.10.10.60">
    <property type="entry name" value="Homeodomain-like"/>
    <property type="match status" value="1"/>
</dbReference>
<feature type="domain" description="Homeobox" evidence="8">
    <location>
        <begin position="120"/>
        <end position="180"/>
    </location>
</feature>
<comment type="subcellular location">
    <subcellularLocation>
        <location evidence="1 5 6">Nucleus</location>
    </subcellularLocation>
</comment>
<reference evidence="10" key="1">
    <citation type="journal article" date="2016" name="Nature">
        <title>Genome evolution in the allotetraploid frog Xenopus laevis.</title>
        <authorList>
            <person name="Session A.M."/>
            <person name="Uno Y."/>
            <person name="Kwon T."/>
            <person name="Chapman J.A."/>
            <person name="Toyoda A."/>
            <person name="Takahashi S."/>
            <person name="Fukui A."/>
            <person name="Hikosaka A."/>
            <person name="Suzuki A."/>
            <person name="Kondo M."/>
            <person name="van Heeringen S.J."/>
            <person name="Quigley I."/>
            <person name="Heinz S."/>
            <person name="Ogino H."/>
            <person name="Ochi H."/>
            <person name="Hellsten U."/>
            <person name="Lyons J.B."/>
            <person name="Simakov O."/>
            <person name="Putnam N."/>
            <person name="Stites J."/>
            <person name="Kuroki Y."/>
            <person name="Tanaka T."/>
            <person name="Michiue T."/>
            <person name="Watanabe M."/>
            <person name="Bogdanovic O."/>
            <person name="Lister R."/>
            <person name="Georgiou G."/>
            <person name="Paranjpe S.S."/>
            <person name="van Kruijsbergen I."/>
            <person name="Shu S."/>
            <person name="Carlson J."/>
            <person name="Kinoshita T."/>
            <person name="Ohta Y."/>
            <person name="Mawaribuchi S."/>
            <person name="Jenkins J."/>
            <person name="Grimwood J."/>
            <person name="Schmutz J."/>
            <person name="Mitros T."/>
            <person name="Mozaffari S.V."/>
            <person name="Suzuki Y."/>
            <person name="Haramoto Y."/>
            <person name="Yamamoto T.S."/>
            <person name="Takagi C."/>
            <person name="Heald R."/>
            <person name="Miller K."/>
            <person name="Haudenschild C."/>
            <person name="Kitzman J."/>
            <person name="Nakayama T."/>
            <person name="Izutsu Y."/>
            <person name="Robert J."/>
            <person name="Fortriede J."/>
            <person name="Burns K."/>
            <person name="Lotay V."/>
            <person name="Karimi K."/>
            <person name="Yasuoka Y."/>
            <person name="Dichmann D.S."/>
            <person name="Flajnik M.F."/>
            <person name="Houston D.W."/>
            <person name="Shendure J."/>
            <person name="DuPasquier L."/>
            <person name="Vize P.D."/>
            <person name="Zorn A.M."/>
            <person name="Ito M."/>
            <person name="Marcotte E.M."/>
            <person name="Wallingford J.B."/>
            <person name="Ito Y."/>
            <person name="Asashima M."/>
            <person name="Ueno N."/>
            <person name="Matsuda Y."/>
            <person name="Veenstra G.J."/>
            <person name="Fujiyama A."/>
            <person name="Harland R.M."/>
            <person name="Taira M."/>
            <person name="Rokhsar D.S."/>
        </authorList>
    </citation>
    <scope>NUCLEOTIDE SEQUENCE [LARGE SCALE GENOMIC DNA]</scope>
    <source>
        <strain evidence="10">J</strain>
    </source>
</reference>
<dbReference type="Pfam" id="PF00046">
    <property type="entry name" value="Homeodomain"/>
    <property type="match status" value="1"/>
</dbReference>
<dbReference type="PANTHER" id="PTHR24333">
    <property type="entry name" value="HOMEO BOX HB9 LIKE A-RELATED"/>
    <property type="match status" value="1"/>
</dbReference>
<dbReference type="GO" id="GO:0000981">
    <property type="term" value="F:DNA-binding transcription factor activity, RNA polymerase II-specific"/>
    <property type="evidence" value="ECO:0007669"/>
    <property type="project" value="InterPro"/>
</dbReference>
<evidence type="ECO:0000256" key="3">
    <source>
        <dbReference type="ARBA" id="ARBA00023155"/>
    </source>
</evidence>
<keyword evidence="3 5" id="KW-0371">Homeobox</keyword>
<sequence>MEKTPYLVEWLSKSSQRKPLNINMDLSGYNLGDPDFNKPGNLRSTTSSANSNKKENCGLRNVLNEHGRISVAVQIKSQTSLQESEIPQKVFKEVQPTDQVDRATNITDSRKESSSLSDEEHVSKGRTKFAPEQLEELERSFRENRYIGSNERRQLSKVLKLSERQIKTWFQNRRMKFKRQSQDTRVEAFFSSLYTPSYNYPELSAPAYSVQPELPALVPPPVATSVPPFSCIYPALTPGVRQPIMPSTIYICALPCLFILC</sequence>
<evidence type="ECO:0000256" key="1">
    <source>
        <dbReference type="ARBA" id="ARBA00004123"/>
    </source>
</evidence>
<dbReference type="EMBL" id="CM004479">
    <property type="protein sequence ID" value="OCT69974.1"/>
    <property type="molecule type" value="Genomic_DNA"/>
</dbReference>
<dbReference type="OMA" id="YICALPC"/>
<evidence type="ECO:0000256" key="4">
    <source>
        <dbReference type="ARBA" id="ARBA00023242"/>
    </source>
</evidence>
<dbReference type="InterPro" id="IPR020479">
    <property type="entry name" value="HD_metazoa"/>
</dbReference>
<feature type="compositionally biased region" description="Basic and acidic residues" evidence="7">
    <location>
        <begin position="108"/>
        <end position="123"/>
    </location>
</feature>
<dbReference type="Proteomes" id="UP000694892">
    <property type="component" value="Chromosome 7S"/>
</dbReference>
<feature type="compositionally biased region" description="Polar residues" evidence="7">
    <location>
        <begin position="97"/>
        <end position="107"/>
    </location>
</feature>
<dbReference type="CDD" id="cd00086">
    <property type="entry name" value="homeodomain"/>
    <property type="match status" value="1"/>
</dbReference>
<dbReference type="SUPFAM" id="SSF46689">
    <property type="entry name" value="Homeodomain-like"/>
    <property type="match status" value="1"/>
</dbReference>